<sequence length="293" mass="31896">MVGSFDQQVLRGKTVLITGASGGIGLVTARELARRGAHLVLVCRHPDRAAGARAAVQFVAPGSDPDVLLCDFSLLANVRELAAEIDRRYEKIDVLINNVGIVPGPLTITSEGHELSWVTNHLAPFLLTNLLLPKLTAAEKARIVTLASDAHWLGEIEASQEARNDPEKYSSLTAYCDTKLANILFTNELAHRLDLTGVTANCLHPGIVDTGLVNPNSSRLIKALWWLARPFMISPEQGAQTSIYLASSSEVDKVTGQYFKHNKPGRCSSRAQNRAEASRLWRISEEETGLGQL</sequence>
<dbReference type="PRINTS" id="PR00081">
    <property type="entry name" value="GDHRDH"/>
</dbReference>
<proteinExistence type="predicted"/>
<comment type="caution">
    <text evidence="2">The sequence shown here is derived from an EMBL/GenBank/DDBJ whole genome shotgun (WGS) entry which is preliminary data.</text>
</comment>
<dbReference type="OrthoDB" id="597510at2"/>
<protein>
    <recommendedName>
        <fullName evidence="4">Retinol dehydrogenase</fullName>
    </recommendedName>
</protein>
<dbReference type="AlphaFoldDB" id="A0A243W8U6"/>
<organism evidence="2 3">
    <name type="scientific">Hymenobacter crusticola</name>
    <dbReference type="NCBI Taxonomy" id="1770526"/>
    <lineage>
        <taxon>Bacteria</taxon>
        <taxon>Pseudomonadati</taxon>
        <taxon>Bacteroidota</taxon>
        <taxon>Cytophagia</taxon>
        <taxon>Cytophagales</taxon>
        <taxon>Hymenobacteraceae</taxon>
        <taxon>Hymenobacter</taxon>
    </lineage>
</organism>
<gene>
    <name evidence="2" type="ORF">BXP70_20825</name>
</gene>
<dbReference type="EMBL" id="MTSE01000014">
    <property type="protein sequence ID" value="OUJ71798.1"/>
    <property type="molecule type" value="Genomic_DNA"/>
</dbReference>
<dbReference type="PANTHER" id="PTHR43157">
    <property type="entry name" value="PHOSPHATIDYLINOSITOL-GLYCAN BIOSYNTHESIS CLASS F PROTEIN-RELATED"/>
    <property type="match status" value="1"/>
</dbReference>
<accession>A0A243W8U6</accession>
<keyword evidence="1" id="KW-0560">Oxidoreductase</keyword>
<dbReference type="PANTHER" id="PTHR43157:SF31">
    <property type="entry name" value="PHOSPHATIDYLINOSITOL-GLYCAN BIOSYNTHESIS CLASS F PROTEIN"/>
    <property type="match status" value="1"/>
</dbReference>
<dbReference type="InterPro" id="IPR036291">
    <property type="entry name" value="NAD(P)-bd_dom_sf"/>
</dbReference>
<dbReference type="InterPro" id="IPR002347">
    <property type="entry name" value="SDR_fam"/>
</dbReference>
<dbReference type="Pfam" id="PF00106">
    <property type="entry name" value="adh_short"/>
    <property type="match status" value="1"/>
</dbReference>
<evidence type="ECO:0000313" key="3">
    <source>
        <dbReference type="Proteomes" id="UP000194873"/>
    </source>
</evidence>
<name>A0A243W8U6_9BACT</name>
<dbReference type="Proteomes" id="UP000194873">
    <property type="component" value="Unassembled WGS sequence"/>
</dbReference>
<evidence type="ECO:0008006" key="4">
    <source>
        <dbReference type="Google" id="ProtNLM"/>
    </source>
</evidence>
<keyword evidence="3" id="KW-1185">Reference proteome</keyword>
<dbReference type="GO" id="GO:0016491">
    <property type="term" value="F:oxidoreductase activity"/>
    <property type="evidence" value="ECO:0007669"/>
    <property type="project" value="UniProtKB-KW"/>
</dbReference>
<reference evidence="2 3" key="1">
    <citation type="submission" date="2017-01" db="EMBL/GenBank/DDBJ databases">
        <title>A new Hymenobacter.</title>
        <authorList>
            <person name="Liang Y."/>
            <person name="Feng F."/>
        </authorList>
    </citation>
    <scope>NUCLEOTIDE SEQUENCE [LARGE SCALE GENOMIC DNA]</scope>
    <source>
        <strain evidence="2">MIMBbqt21</strain>
    </source>
</reference>
<dbReference type="SUPFAM" id="SSF51735">
    <property type="entry name" value="NAD(P)-binding Rossmann-fold domains"/>
    <property type="match status" value="1"/>
</dbReference>
<evidence type="ECO:0000256" key="1">
    <source>
        <dbReference type="ARBA" id="ARBA00023002"/>
    </source>
</evidence>
<evidence type="ECO:0000313" key="2">
    <source>
        <dbReference type="EMBL" id="OUJ71798.1"/>
    </source>
</evidence>
<dbReference type="RefSeq" id="WP_086596046.1">
    <property type="nucleotide sequence ID" value="NZ_MTSE01000014.1"/>
</dbReference>
<dbReference type="Gene3D" id="3.40.50.720">
    <property type="entry name" value="NAD(P)-binding Rossmann-like Domain"/>
    <property type="match status" value="1"/>
</dbReference>